<dbReference type="Pfam" id="PF00583">
    <property type="entry name" value="Acetyltransf_1"/>
    <property type="match status" value="1"/>
</dbReference>
<feature type="domain" description="N-acetyltransferase" evidence="3">
    <location>
        <begin position="7"/>
        <end position="166"/>
    </location>
</feature>
<dbReference type="EMBL" id="JBHTIH010000002">
    <property type="protein sequence ID" value="MFD0737725.1"/>
    <property type="molecule type" value="Genomic_DNA"/>
</dbReference>
<dbReference type="PROSITE" id="PS51186">
    <property type="entry name" value="GNAT"/>
    <property type="match status" value="1"/>
</dbReference>
<dbReference type="GO" id="GO:0016746">
    <property type="term" value="F:acyltransferase activity"/>
    <property type="evidence" value="ECO:0007669"/>
    <property type="project" value="UniProtKB-KW"/>
</dbReference>
<dbReference type="InterPro" id="IPR016181">
    <property type="entry name" value="Acyl_CoA_acyltransferase"/>
</dbReference>
<evidence type="ECO:0000313" key="4">
    <source>
        <dbReference type="EMBL" id="MFD0737725.1"/>
    </source>
</evidence>
<evidence type="ECO:0000256" key="1">
    <source>
        <dbReference type="ARBA" id="ARBA00022679"/>
    </source>
</evidence>
<dbReference type="SUPFAM" id="SSF55729">
    <property type="entry name" value="Acyl-CoA N-acyltransferases (Nat)"/>
    <property type="match status" value="1"/>
</dbReference>
<keyword evidence="2 4" id="KW-0012">Acyltransferase</keyword>
<dbReference type="Gene3D" id="3.40.630.30">
    <property type="match status" value="1"/>
</dbReference>
<sequence>MSEYQLIQATEADATSVHRLLALAGAGLAESGFHNWNPPFSLDQVLAEIQSRTVFLLLSEGEPVATYSLALAAVRPYPQGFWPGDEKAALYMNRLAVDPAQQGRGIGAWCLSAIRHYAEAQGAAAVRCDVLAINAGLRRFYERHGYALCGQRSHSGWDFACYQLTC</sequence>
<reference evidence="5" key="1">
    <citation type="journal article" date="2019" name="Int. J. Syst. Evol. Microbiol.">
        <title>The Global Catalogue of Microorganisms (GCM) 10K type strain sequencing project: providing services to taxonomists for standard genome sequencing and annotation.</title>
        <authorList>
            <consortium name="The Broad Institute Genomics Platform"/>
            <consortium name="The Broad Institute Genome Sequencing Center for Infectious Disease"/>
            <person name="Wu L."/>
            <person name="Ma J."/>
        </authorList>
    </citation>
    <scope>NUCLEOTIDE SEQUENCE [LARGE SCALE GENOMIC DNA]</scope>
    <source>
        <strain evidence="5">CCUG 55491</strain>
    </source>
</reference>
<dbReference type="RefSeq" id="WP_386810690.1">
    <property type="nucleotide sequence ID" value="NZ_JBHTIH010000002.1"/>
</dbReference>
<dbReference type="EC" id="2.3.1.-" evidence="4"/>
<accession>A0ABW2YJ55</accession>
<dbReference type="Proteomes" id="UP001597090">
    <property type="component" value="Unassembled WGS sequence"/>
</dbReference>
<name>A0ABW2YJ55_9GAMM</name>
<proteinExistence type="predicted"/>
<gene>
    <name evidence="4" type="ORF">ACFQZQ_00265</name>
</gene>
<keyword evidence="5" id="KW-1185">Reference proteome</keyword>
<evidence type="ECO:0000313" key="5">
    <source>
        <dbReference type="Proteomes" id="UP001597090"/>
    </source>
</evidence>
<evidence type="ECO:0000256" key="2">
    <source>
        <dbReference type="ARBA" id="ARBA00023315"/>
    </source>
</evidence>
<evidence type="ECO:0000259" key="3">
    <source>
        <dbReference type="PROSITE" id="PS51186"/>
    </source>
</evidence>
<dbReference type="InterPro" id="IPR000182">
    <property type="entry name" value="GNAT_dom"/>
</dbReference>
<dbReference type="PANTHER" id="PTHR43877">
    <property type="entry name" value="AMINOALKYLPHOSPHONATE N-ACETYLTRANSFERASE-RELATED-RELATED"/>
    <property type="match status" value="1"/>
</dbReference>
<dbReference type="CDD" id="cd04301">
    <property type="entry name" value="NAT_SF"/>
    <property type="match status" value="1"/>
</dbReference>
<comment type="caution">
    <text evidence="4">The sequence shown here is derived from an EMBL/GenBank/DDBJ whole genome shotgun (WGS) entry which is preliminary data.</text>
</comment>
<protein>
    <submittedName>
        <fullName evidence="4">GNAT family N-acetyltransferase</fullName>
        <ecNumber evidence="4">2.3.1.-</ecNumber>
    </submittedName>
</protein>
<keyword evidence="1 4" id="KW-0808">Transferase</keyword>
<dbReference type="InterPro" id="IPR050832">
    <property type="entry name" value="Bact_Acetyltransf"/>
</dbReference>
<organism evidence="4 5">
    <name type="scientific">Lysobacter koreensis</name>
    <dbReference type="NCBI Taxonomy" id="266122"/>
    <lineage>
        <taxon>Bacteria</taxon>
        <taxon>Pseudomonadati</taxon>
        <taxon>Pseudomonadota</taxon>
        <taxon>Gammaproteobacteria</taxon>
        <taxon>Lysobacterales</taxon>
        <taxon>Lysobacteraceae</taxon>
        <taxon>Lysobacter</taxon>
    </lineage>
</organism>
<dbReference type="PANTHER" id="PTHR43877:SF2">
    <property type="entry name" value="AMINOALKYLPHOSPHONATE N-ACETYLTRANSFERASE-RELATED"/>
    <property type="match status" value="1"/>
</dbReference>